<comment type="similarity">
    <text evidence="1">Belongs to the DNA2/NAM7 helicase family.</text>
</comment>
<feature type="domain" description="DNA2/NAM7 helicase-like C-terminal" evidence="8">
    <location>
        <begin position="1007"/>
        <end position="1146"/>
    </location>
</feature>
<evidence type="ECO:0000313" key="9">
    <source>
        <dbReference type="EMBL" id="OLY43978.1"/>
    </source>
</evidence>
<dbReference type="GO" id="GO:0005524">
    <property type="term" value="F:ATP binding"/>
    <property type="evidence" value="ECO:0007669"/>
    <property type="project" value="UniProtKB-KW"/>
</dbReference>
<dbReference type="InterPro" id="IPR041679">
    <property type="entry name" value="DNA2/NAM7-like_C"/>
</dbReference>
<proteinExistence type="inferred from homology"/>
<keyword evidence="5" id="KW-0067">ATP-binding</keyword>
<dbReference type="SUPFAM" id="SSF52540">
    <property type="entry name" value="P-loop containing nucleoside triphosphate hydrolases"/>
    <property type="match status" value="1"/>
</dbReference>
<evidence type="ECO:0000256" key="3">
    <source>
        <dbReference type="ARBA" id="ARBA00022801"/>
    </source>
</evidence>
<keyword evidence="6" id="KW-0175">Coiled coil</keyword>
<evidence type="ECO:0000259" key="7">
    <source>
        <dbReference type="Pfam" id="PF13086"/>
    </source>
</evidence>
<dbReference type="InterPro" id="IPR050534">
    <property type="entry name" value="Coronavir_polyprotein_1ab"/>
</dbReference>
<feature type="domain" description="DNA2/NAM7 helicase helicase" evidence="7">
    <location>
        <begin position="403"/>
        <end position="917"/>
    </location>
</feature>
<evidence type="ECO:0000256" key="6">
    <source>
        <dbReference type="SAM" id="Coils"/>
    </source>
</evidence>
<dbReference type="InterPro" id="IPR027417">
    <property type="entry name" value="P-loop_NTPase"/>
</dbReference>
<keyword evidence="3" id="KW-0378">Hydrolase</keyword>
<dbReference type="GO" id="GO:0016787">
    <property type="term" value="F:hydrolase activity"/>
    <property type="evidence" value="ECO:0007669"/>
    <property type="project" value="UniProtKB-KW"/>
</dbReference>
<evidence type="ECO:0000256" key="5">
    <source>
        <dbReference type="ARBA" id="ARBA00022840"/>
    </source>
</evidence>
<protein>
    <submittedName>
        <fullName evidence="9">Superfamily I DNA and/or RNA helicase</fullName>
    </submittedName>
</protein>
<keyword evidence="10" id="KW-1185">Reference proteome</keyword>
<dbReference type="PANTHER" id="PTHR43788">
    <property type="entry name" value="DNA2/NAM7 HELICASE FAMILY MEMBER"/>
    <property type="match status" value="1"/>
</dbReference>
<dbReference type="RefSeq" id="WP_075869159.1">
    <property type="nucleotide sequence ID" value="NZ_LXYT01000001.1"/>
</dbReference>
<feature type="coiled-coil region" evidence="6">
    <location>
        <begin position="647"/>
        <end position="674"/>
    </location>
</feature>
<dbReference type="GO" id="GO:0043139">
    <property type="term" value="F:5'-3' DNA helicase activity"/>
    <property type="evidence" value="ECO:0007669"/>
    <property type="project" value="TreeGrafter"/>
</dbReference>
<gene>
    <name evidence="9" type="ORF">PEB0149_014200</name>
</gene>
<organism evidence="9 10">
    <name type="scientific">Bartonella apis</name>
    <dbReference type="NCBI Taxonomy" id="1686310"/>
    <lineage>
        <taxon>Bacteria</taxon>
        <taxon>Pseudomonadati</taxon>
        <taxon>Pseudomonadota</taxon>
        <taxon>Alphaproteobacteria</taxon>
        <taxon>Hyphomicrobiales</taxon>
        <taxon>Bartonellaceae</taxon>
        <taxon>Bartonella</taxon>
    </lineage>
</organism>
<reference evidence="9 10" key="1">
    <citation type="submission" date="2016-12" db="EMBL/GenBank/DDBJ databases">
        <title>Comparative genomics of Bartonella apis.</title>
        <authorList>
            <person name="Engel P."/>
        </authorList>
    </citation>
    <scope>NUCLEOTIDE SEQUENCE [LARGE SCALE GENOMIC DNA]</scope>
    <source>
        <strain evidence="9 10">PEB0149</strain>
    </source>
</reference>
<evidence type="ECO:0000256" key="1">
    <source>
        <dbReference type="ARBA" id="ARBA00007913"/>
    </source>
</evidence>
<dbReference type="PANTHER" id="PTHR43788:SF8">
    <property type="entry name" value="DNA-BINDING PROTEIN SMUBP-2"/>
    <property type="match status" value="1"/>
</dbReference>
<comment type="caution">
    <text evidence="9">The sequence shown here is derived from an EMBL/GenBank/DDBJ whole genome shotgun (WGS) entry which is preliminary data.</text>
</comment>
<accession>A0A1R0FAM5</accession>
<keyword evidence="4 9" id="KW-0347">Helicase</keyword>
<dbReference type="Gene3D" id="3.40.50.300">
    <property type="entry name" value="P-loop containing nucleotide triphosphate hydrolases"/>
    <property type="match status" value="2"/>
</dbReference>
<dbReference type="OrthoDB" id="9757917at2"/>
<evidence type="ECO:0000259" key="8">
    <source>
        <dbReference type="Pfam" id="PF13087"/>
    </source>
</evidence>
<dbReference type="EMBL" id="LXYT01000001">
    <property type="protein sequence ID" value="OLY43978.1"/>
    <property type="molecule type" value="Genomic_DNA"/>
</dbReference>
<sequence>MSTRPFFRKGIAELEKLFKDNCNDAAFLDLLLAELSNRKTQRSQLLKRKVQLARLTTNKGSYVQPNEPEPIQEKNAVPLSQPEKHPVTSQFLKPAFKVPRKILRHPAIENDPNDVLLSWTAMEVLSPPSFRQPKDLAGGDQKAIAQLNKQWMPWERGGEKSRPNYRLYYQIVLGSIDMLKATSALLEVYGDNRAEMPRAYGEAILATIMLDRDGRPVETDPVAISSFGWGLSVALNGKLEELGQWSEVEQPLMEGLKDKIVKFDDEDGEVLPLDHDGIIDAYNWLLGQIKLPDHFTKAPSFAVRVYQYYKIPDPPEALILNSFFLDDLDWARKMISARQTTPNLERYLGIVKPENRKDMLNDKAAIAEALEPQNFPSGSWPGKGLFPLALLQQCAVNLALKDLKTDGIIAVNGPPGTGKTTLLRDVIAALVTNRAVALCKFDDPEEAFIDSGDRIKKNQASVKIYKLAPEIKGYEMIVASSNNKAVENVSAELPAQQAIAEKSTLRYFKTVSDKLLERDSWGAIAAVLGNSKNRSEFRQKFWWNEDHGLQKYFQEVSGNPQFIREKTEDGEIERKPRVIVDEDAPEDHEEALQRWDDVRSEFLECLEAEQSALSDLEKIHHLLQLLEEKQAEAKQISQIISKEKLPLSGLLQEVEKLQQKLEEQKYRTNKAQQEYDSTWAKRPGFFSRLFGTQSYKIWKESFNPRKKGLVSQKKLFTDLSNELETKQLKVSKIQDVIAEKQILLEKINNIIKNNKNSLKELKDQYPGTVISKEFFKKSHNERQKSAPWLDNVTAGLRNEVFEAAMELHKAFVDCAAKPIRHNMNVLMDCFGMRSLGSDEKDALIPDLWSTLFLLVPVISTTFASVSRMFKKIGTEAFGWLLIDEAGQALPQAAVGTLIRTKRAIIVGDPMQIEPVVVLPKQLTETICRQFGVDPVIYNAPEASVQTLADSATKYYATFETTDGERQVGVPLLVHRRCTDPMFCISNSIAYDNMMVQAKIDKSSDIRDILGPSCWFHIEGQGEDKWCQKEGQKILYLLQELKEHNAKPDLYIVTPFVVVQDNMRKMLIESHLLADWVTDSDPRRWVYEHVGTVHTVQGREAEAVFFILGAPNAEQTGARNWAGGRPNLLNVAATRAKEALYVIGNRKLWKKAGVFQTLDKYMNAWTEF</sequence>
<keyword evidence="2" id="KW-0547">Nucleotide-binding</keyword>
<evidence type="ECO:0000313" key="10">
    <source>
        <dbReference type="Proteomes" id="UP000187344"/>
    </source>
</evidence>
<name>A0A1R0FAM5_9HYPH</name>
<dbReference type="Proteomes" id="UP000187344">
    <property type="component" value="Unassembled WGS sequence"/>
</dbReference>
<dbReference type="Pfam" id="PF13087">
    <property type="entry name" value="AAA_12"/>
    <property type="match status" value="1"/>
</dbReference>
<dbReference type="InterPro" id="IPR041677">
    <property type="entry name" value="DNA2/NAM7_AAA_11"/>
</dbReference>
<evidence type="ECO:0000256" key="2">
    <source>
        <dbReference type="ARBA" id="ARBA00022741"/>
    </source>
</evidence>
<dbReference type="AlphaFoldDB" id="A0A1R0FAM5"/>
<dbReference type="Pfam" id="PF13086">
    <property type="entry name" value="AAA_11"/>
    <property type="match status" value="1"/>
</dbReference>
<evidence type="ECO:0000256" key="4">
    <source>
        <dbReference type="ARBA" id="ARBA00022806"/>
    </source>
</evidence>